<dbReference type="InterPro" id="IPR005569">
    <property type="entry name" value="Arc_DNA-bd_dom"/>
</dbReference>
<dbReference type="InterPro" id="IPR013321">
    <property type="entry name" value="Arc_rbn_hlx_hlx"/>
</dbReference>
<protein>
    <submittedName>
        <fullName evidence="2">Arc family DNA-binding protein</fullName>
    </submittedName>
</protein>
<evidence type="ECO:0000313" key="2">
    <source>
        <dbReference type="EMBL" id="RFC67978.1"/>
    </source>
</evidence>
<keyword evidence="3" id="KW-1185">Reference proteome</keyword>
<evidence type="ECO:0000259" key="1">
    <source>
        <dbReference type="Pfam" id="PF03869"/>
    </source>
</evidence>
<dbReference type="Gene3D" id="1.10.1220.10">
    <property type="entry name" value="Met repressor-like"/>
    <property type="match status" value="1"/>
</dbReference>
<sequence length="76" mass="8602">MKPDEEARLTFRYPASLRDLLTEEAEANNRSLGAEIVHRLQMSFVKAVDRAMGIDDRLTLAIERLAAAVEKTNERS</sequence>
<name>A0A371XFI0_9HYPH</name>
<gene>
    <name evidence="2" type="ORF">DY251_08870</name>
</gene>
<dbReference type="Proteomes" id="UP000262379">
    <property type="component" value="Unassembled WGS sequence"/>
</dbReference>
<evidence type="ECO:0000313" key="3">
    <source>
        <dbReference type="Proteomes" id="UP000262379"/>
    </source>
</evidence>
<dbReference type="GO" id="GO:0003677">
    <property type="term" value="F:DNA binding"/>
    <property type="evidence" value="ECO:0007669"/>
    <property type="project" value="UniProtKB-KW"/>
</dbReference>
<accession>A0A371XFI0</accession>
<organism evidence="2 3">
    <name type="scientific">Mesorhizobium denitrificans</name>
    <dbReference type="NCBI Taxonomy" id="2294114"/>
    <lineage>
        <taxon>Bacteria</taxon>
        <taxon>Pseudomonadati</taxon>
        <taxon>Pseudomonadota</taxon>
        <taxon>Alphaproteobacteria</taxon>
        <taxon>Hyphomicrobiales</taxon>
        <taxon>Phyllobacteriaceae</taxon>
        <taxon>Mesorhizobium</taxon>
    </lineage>
</organism>
<feature type="domain" description="Arc-like DNA binding" evidence="1">
    <location>
        <begin position="10"/>
        <end position="46"/>
    </location>
</feature>
<dbReference type="SUPFAM" id="SSF47598">
    <property type="entry name" value="Ribbon-helix-helix"/>
    <property type="match status" value="1"/>
</dbReference>
<dbReference type="RefSeq" id="WP_116623814.1">
    <property type="nucleotide sequence ID" value="NZ_QURN01000006.1"/>
</dbReference>
<dbReference type="AlphaFoldDB" id="A0A371XFI0"/>
<dbReference type="InterPro" id="IPR010985">
    <property type="entry name" value="Ribbon_hlx_hlx"/>
</dbReference>
<keyword evidence="2" id="KW-0238">DNA-binding</keyword>
<proteinExistence type="predicted"/>
<dbReference type="GO" id="GO:0006355">
    <property type="term" value="P:regulation of DNA-templated transcription"/>
    <property type="evidence" value="ECO:0007669"/>
    <property type="project" value="InterPro"/>
</dbReference>
<dbReference type="EMBL" id="QURN01000006">
    <property type="protein sequence ID" value="RFC67978.1"/>
    <property type="molecule type" value="Genomic_DNA"/>
</dbReference>
<comment type="caution">
    <text evidence="2">The sequence shown here is derived from an EMBL/GenBank/DDBJ whole genome shotgun (WGS) entry which is preliminary data.</text>
</comment>
<reference evidence="3" key="1">
    <citation type="submission" date="2018-08" db="EMBL/GenBank/DDBJ databases">
        <authorList>
            <person name="Im W.T."/>
        </authorList>
    </citation>
    <scope>NUCLEOTIDE SEQUENCE [LARGE SCALE GENOMIC DNA]</scope>
    <source>
        <strain evidence="3">LA-28</strain>
    </source>
</reference>
<dbReference type="Pfam" id="PF03869">
    <property type="entry name" value="Arc"/>
    <property type="match status" value="1"/>
</dbReference>